<dbReference type="EMBL" id="CAJVCH010558571">
    <property type="protein sequence ID" value="CAG7831027.1"/>
    <property type="molecule type" value="Genomic_DNA"/>
</dbReference>
<dbReference type="Proteomes" id="UP000708208">
    <property type="component" value="Unassembled WGS sequence"/>
</dbReference>
<keyword evidence="3" id="KW-1185">Reference proteome</keyword>
<dbReference type="InterPro" id="IPR020234">
    <property type="entry name" value="Mite_allergen_group-7"/>
</dbReference>
<comment type="caution">
    <text evidence="2">The sequence shown here is derived from an EMBL/GenBank/DDBJ whole genome shotgun (WGS) entry which is preliminary data.</text>
</comment>
<accession>A0A8J2PWI3</accession>
<feature type="chain" id="PRO_5035244879" evidence="1">
    <location>
        <begin position="23"/>
        <end position="266"/>
    </location>
</feature>
<name>A0A8J2PWI3_9HEXA</name>
<dbReference type="OrthoDB" id="6419576at2759"/>
<evidence type="ECO:0000313" key="2">
    <source>
        <dbReference type="EMBL" id="CAG7831027.1"/>
    </source>
</evidence>
<gene>
    <name evidence="2" type="ORF">AFUS01_LOCUS40791</name>
</gene>
<reference evidence="2" key="1">
    <citation type="submission" date="2021-06" db="EMBL/GenBank/DDBJ databases">
        <authorList>
            <person name="Hodson N. C."/>
            <person name="Mongue J. A."/>
            <person name="Jaron S. K."/>
        </authorList>
    </citation>
    <scope>NUCLEOTIDE SEQUENCE</scope>
</reference>
<protein>
    <submittedName>
        <fullName evidence="2">Uncharacterized protein</fullName>
    </submittedName>
</protein>
<organism evidence="2 3">
    <name type="scientific">Allacma fusca</name>
    <dbReference type="NCBI Taxonomy" id="39272"/>
    <lineage>
        <taxon>Eukaryota</taxon>
        <taxon>Metazoa</taxon>
        <taxon>Ecdysozoa</taxon>
        <taxon>Arthropoda</taxon>
        <taxon>Hexapoda</taxon>
        <taxon>Collembola</taxon>
        <taxon>Symphypleona</taxon>
        <taxon>Sminthuridae</taxon>
        <taxon>Allacma</taxon>
    </lineage>
</organism>
<evidence type="ECO:0000256" key="1">
    <source>
        <dbReference type="SAM" id="SignalP"/>
    </source>
</evidence>
<dbReference type="AlphaFoldDB" id="A0A8J2PWI3"/>
<proteinExistence type="predicted"/>
<keyword evidence="1" id="KW-0732">Signal</keyword>
<feature type="signal peptide" evidence="1">
    <location>
        <begin position="1"/>
        <end position="22"/>
    </location>
</feature>
<sequence>MFVLKSYIFHILVMYNAGFVHATQRSILDDTLHMITQPVTNLLDKSLRPIMAGWIDVILEDARTTMRDKGLTEINLPPEKVEFSKKILGIKWHGEASIFEGVLRGLDTIHRVGDVDITTESSTGDLISVVEVVVDNASINARTTAKFMNLGPTADIVGRFDRIRVKMTIRISMNMSGLHANLDSFEITELGKLSMDVKGLGGVLNYVVENVAEALGNLFKQQLRELLQGTIKDLINDLLKHPPSIPNIFGPSLPSHSNIVPQTSSI</sequence>
<evidence type="ECO:0000313" key="3">
    <source>
        <dbReference type="Proteomes" id="UP000708208"/>
    </source>
</evidence>
<dbReference type="Pfam" id="PF16984">
    <property type="entry name" value="Grp7_allergen"/>
    <property type="match status" value="1"/>
</dbReference>